<feature type="transmembrane region" description="Helical" evidence="1">
    <location>
        <begin position="167"/>
        <end position="185"/>
    </location>
</feature>
<reference evidence="3" key="1">
    <citation type="submission" date="2019-06" db="EMBL/GenBank/DDBJ databases">
        <authorList>
            <person name="Broberg M."/>
        </authorList>
    </citation>
    <scope>NUCLEOTIDE SEQUENCE [LARGE SCALE GENOMIC DNA]</scope>
</reference>
<feature type="transmembrane region" description="Helical" evidence="1">
    <location>
        <begin position="236"/>
        <end position="260"/>
    </location>
</feature>
<evidence type="ECO:0000313" key="3">
    <source>
        <dbReference type="Proteomes" id="UP000754883"/>
    </source>
</evidence>
<feature type="transmembrane region" description="Helical" evidence="1">
    <location>
        <begin position="206"/>
        <end position="224"/>
    </location>
</feature>
<feature type="transmembrane region" description="Helical" evidence="1">
    <location>
        <begin position="95"/>
        <end position="114"/>
    </location>
</feature>
<keyword evidence="3" id="KW-1185">Reference proteome</keyword>
<keyword evidence="1" id="KW-0472">Membrane</keyword>
<organism evidence="2 3">
    <name type="scientific">Clonostachys byssicola</name>
    <dbReference type="NCBI Taxonomy" id="160290"/>
    <lineage>
        <taxon>Eukaryota</taxon>
        <taxon>Fungi</taxon>
        <taxon>Dikarya</taxon>
        <taxon>Ascomycota</taxon>
        <taxon>Pezizomycotina</taxon>
        <taxon>Sordariomycetes</taxon>
        <taxon>Hypocreomycetidae</taxon>
        <taxon>Hypocreales</taxon>
        <taxon>Bionectriaceae</taxon>
        <taxon>Clonostachys</taxon>
    </lineage>
</organism>
<keyword evidence="1" id="KW-0812">Transmembrane</keyword>
<feature type="transmembrane region" description="Helical" evidence="1">
    <location>
        <begin position="20"/>
        <end position="42"/>
    </location>
</feature>
<name>A0A9N9UHJ7_9HYPO</name>
<gene>
    <name evidence="2" type="ORF">CBYS24578_00018388</name>
</gene>
<feature type="transmembrane region" description="Helical" evidence="1">
    <location>
        <begin position="135"/>
        <end position="155"/>
    </location>
</feature>
<dbReference type="EMBL" id="CABFNO020001453">
    <property type="protein sequence ID" value="CAG9988687.1"/>
    <property type="molecule type" value="Genomic_DNA"/>
</dbReference>
<comment type="caution">
    <text evidence="2">The sequence shown here is derived from an EMBL/GenBank/DDBJ whole genome shotgun (WGS) entry which is preliminary data.</text>
</comment>
<dbReference type="AlphaFoldDB" id="A0A9N9UHJ7"/>
<sequence>MFSPAHFYDNMFPPHDGPLGIFSATAGCLAVGSLLTAVVSCLRPSYSNIIDWIFHHLLQWVYLIVACFYPTVYPYDLARNAKELGPLCVASKSSFTGFVASTALLRFLSFYLVEDLGADARTNSSGDDDVGRRNNSANMMFLVPHMIHSLGILAIPSDIGPMCNPGFLRTGLYVVWMLARAAAIRDNIATFRTVFSSGLTTPKLSVIRYAIIVIYICVTAQIPLELGAVVFNARALLVLSMVSMQVAIAAMLLVCALRIWRRGNAKSLSDEKPDELLQTEKSL</sequence>
<keyword evidence="1" id="KW-1133">Transmembrane helix</keyword>
<reference evidence="2 3" key="2">
    <citation type="submission" date="2021-10" db="EMBL/GenBank/DDBJ databases">
        <authorList>
            <person name="Piombo E."/>
        </authorList>
    </citation>
    <scope>NUCLEOTIDE SEQUENCE [LARGE SCALE GENOMIC DNA]</scope>
</reference>
<protein>
    <submittedName>
        <fullName evidence="2">Uncharacterized protein</fullName>
    </submittedName>
</protein>
<feature type="transmembrane region" description="Helical" evidence="1">
    <location>
        <begin position="54"/>
        <end position="75"/>
    </location>
</feature>
<evidence type="ECO:0000313" key="2">
    <source>
        <dbReference type="EMBL" id="CAG9988687.1"/>
    </source>
</evidence>
<evidence type="ECO:0000256" key="1">
    <source>
        <dbReference type="SAM" id="Phobius"/>
    </source>
</evidence>
<proteinExistence type="predicted"/>
<accession>A0A9N9UHJ7</accession>
<dbReference type="Proteomes" id="UP000754883">
    <property type="component" value="Unassembled WGS sequence"/>
</dbReference>
<dbReference type="OrthoDB" id="5126620at2759"/>